<proteinExistence type="predicted"/>
<evidence type="ECO:0000313" key="3">
    <source>
        <dbReference type="Proteomes" id="UP001165143"/>
    </source>
</evidence>
<sequence length="69" mass="7615">MNNRMPLLCPRCGHPQQVVHQDDPHHPVRVVHTGTGREACDEPEAVEELPGENPGEAPIDVERTGLSRC</sequence>
<evidence type="ECO:0000313" key="2">
    <source>
        <dbReference type="EMBL" id="GLW52504.1"/>
    </source>
</evidence>
<dbReference type="Proteomes" id="UP001165143">
    <property type="component" value="Unassembled WGS sequence"/>
</dbReference>
<reference evidence="2" key="1">
    <citation type="submission" date="2023-02" db="EMBL/GenBank/DDBJ databases">
        <title>Kitasatospora phosalacinea NBRC 14362.</title>
        <authorList>
            <person name="Ichikawa N."/>
            <person name="Sato H."/>
            <person name="Tonouchi N."/>
        </authorList>
    </citation>
    <scope>NUCLEOTIDE SEQUENCE</scope>
    <source>
        <strain evidence="2">NBRC 14362</strain>
    </source>
</reference>
<name>A0A9W6PCI6_9ACTN</name>
<dbReference type="AlphaFoldDB" id="A0A9W6PCI6"/>
<dbReference type="RefSeq" id="WP_033255945.1">
    <property type="nucleotide sequence ID" value="NZ_BSRX01000002.1"/>
</dbReference>
<organism evidence="2 3">
    <name type="scientific">Kitasatospora phosalacinea</name>
    <dbReference type="NCBI Taxonomy" id="2065"/>
    <lineage>
        <taxon>Bacteria</taxon>
        <taxon>Bacillati</taxon>
        <taxon>Actinomycetota</taxon>
        <taxon>Actinomycetes</taxon>
        <taxon>Kitasatosporales</taxon>
        <taxon>Streptomycetaceae</taxon>
        <taxon>Kitasatospora</taxon>
    </lineage>
</organism>
<accession>A0A9W6PCI6</accession>
<protein>
    <submittedName>
        <fullName evidence="2">Uncharacterized protein</fullName>
    </submittedName>
</protein>
<feature type="compositionally biased region" description="Basic and acidic residues" evidence="1">
    <location>
        <begin position="60"/>
        <end position="69"/>
    </location>
</feature>
<feature type="compositionally biased region" description="Acidic residues" evidence="1">
    <location>
        <begin position="41"/>
        <end position="50"/>
    </location>
</feature>
<evidence type="ECO:0000256" key="1">
    <source>
        <dbReference type="SAM" id="MobiDB-lite"/>
    </source>
</evidence>
<gene>
    <name evidence="2" type="ORF">Kpho01_05150</name>
</gene>
<dbReference type="OrthoDB" id="4335063at2"/>
<dbReference type="EMBL" id="BSRX01000002">
    <property type="protein sequence ID" value="GLW52504.1"/>
    <property type="molecule type" value="Genomic_DNA"/>
</dbReference>
<feature type="region of interest" description="Disordered" evidence="1">
    <location>
        <begin position="36"/>
        <end position="69"/>
    </location>
</feature>
<comment type="caution">
    <text evidence="2">The sequence shown here is derived from an EMBL/GenBank/DDBJ whole genome shotgun (WGS) entry which is preliminary data.</text>
</comment>